<dbReference type="Gene3D" id="1.10.287.180">
    <property type="entry name" value="Transcription elongation factor, GreA/GreB, N-terminal domain"/>
    <property type="match status" value="1"/>
</dbReference>
<comment type="similarity">
    <text evidence="1 8">Belongs to the GreA/GreB family.</text>
</comment>
<dbReference type="GO" id="GO:0070063">
    <property type="term" value="F:RNA polymerase binding"/>
    <property type="evidence" value="ECO:0007669"/>
    <property type="project" value="InterPro"/>
</dbReference>
<dbReference type="SUPFAM" id="SSF54534">
    <property type="entry name" value="FKBP-like"/>
    <property type="match status" value="1"/>
</dbReference>
<dbReference type="InterPro" id="IPR018151">
    <property type="entry name" value="TF_GreA/GreB_CS"/>
</dbReference>
<dbReference type="InterPro" id="IPR023459">
    <property type="entry name" value="Tscrpt_elong_fac_GreA/B_fam"/>
</dbReference>
<dbReference type="InterPro" id="IPR036953">
    <property type="entry name" value="GreA/GreB_C_sf"/>
</dbReference>
<dbReference type="Pfam" id="PF01272">
    <property type="entry name" value="GreA_GreB"/>
    <property type="match status" value="1"/>
</dbReference>
<evidence type="ECO:0000256" key="4">
    <source>
        <dbReference type="ARBA" id="ARBA00023125"/>
    </source>
</evidence>
<dbReference type="InterPro" id="IPR022691">
    <property type="entry name" value="Tscrpt_elong_fac_GreA/B_N"/>
</dbReference>
<evidence type="ECO:0000259" key="10">
    <source>
        <dbReference type="Pfam" id="PF03449"/>
    </source>
</evidence>
<evidence type="ECO:0000256" key="1">
    <source>
        <dbReference type="ARBA" id="ARBA00008213"/>
    </source>
</evidence>
<dbReference type="FunFam" id="1.10.287.180:FF:000001">
    <property type="entry name" value="Transcription elongation factor GreA"/>
    <property type="match status" value="1"/>
</dbReference>
<comment type="caution">
    <text evidence="11">The sequence shown here is derived from an EMBL/GenBank/DDBJ whole genome shotgun (WGS) entry which is preliminary data.</text>
</comment>
<evidence type="ECO:0000256" key="6">
    <source>
        <dbReference type="ARBA" id="ARBA00024916"/>
    </source>
</evidence>
<protein>
    <recommendedName>
        <fullName evidence="2 8">Transcription elongation factor GreA</fullName>
    </recommendedName>
    <alternativeName>
        <fullName evidence="7 8">Transcript cleavage factor GreA</fullName>
    </alternativeName>
</protein>
<organism evidence="11 12">
    <name type="scientific">Candidatus Shapirobacteria bacterium CG09_land_8_20_14_0_10_38_17</name>
    <dbReference type="NCBI Taxonomy" id="1974884"/>
    <lineage>
        <taxon>Bacteria</taxon>
        <taxon>Candidatus Shapironibacteriota</taxon>
    </lineage>
</organism>
<dbReference type="Pfam" id="PF03449">
    <property type="entry name" value="GreA_GreB_N"/>
    <property type="match status" value="1"/>
</dbReference>
<dbReference type="InterPro" id="IPR001437">
    <property type="entry name" value="Tscrpt_elong_fac_GreA/B_C"/>
</dbReference>
<keyword evidence="5 8" id="KW-0804">Transcription</keyword>
<dbReference type="PROSITE" id="PS00829">
    <property type="entry name" value="GREAB_1"/>
    <property type="match status" value="1"/>
</dbReference>
<dbReference type="GO" id="GO:0006354">
    <property type="term" value="P:DNA-templated transcription elongation"/>
    <property type="evidence" value="ECO:0007669"/>
    <property type="project" value="TreeGrafter"/>
</dbReference>
<dbReference type="GO" id="GO:0003677">
    <property type="term" value="F:DNA binding"/>
    <property type="evidence" value="ECO:0007669"/>
    <property type="project" value="UniProtKB-UniRule"/>
</dbReference>
<dbReference type="GO" id="GO:0032784">
    <property type="term" value="P:regulation of DNA-templated transcription elongation"/>
    <property type="evidence" value="ECO:0007669"/>
    <property type="project" value="UniProtKB-UniRule"/>
</dbReference>
<dbReference type="AlphaFoldDB" id="A0A2H0WRK9"/>
<evidence type="ECO:0000313" key="11">
    <source>
        <dbReference type="EMBL" id="PIS15312.1"/>
    </source>
</evidence>
<comment type="function">
    <text evidence="6 8">Necessary for efficient RNA polymerase transcription elongation past template-encoded arresting sites. The arresting sites in DNA have the property of trapping a certain fraction of elongating RNA polymerases that pass through, resulting in locked ternary complexes. Cleavage of the nascent transcript by cleavage factors such as GreA or GreB allows the resumption of elongation from the new 3'terminus. GreA releases sequences of 2 to 3 nucleotides.</text>
</comment>
<feature type="domain" description="Transcription elongation factor GreA/GreB N-terminal" evidence="10">
    <location>
        <begin position="14"/>
        <end position="81"/>
    </location>
</feature>
<evidence type="ECO:0000259" key="9">
    <source>
        <dbReference type="Pfam" id="PF01272"/>
    </source>
</evidence>
<dbReference type="PIRSF" id="PIRSF006092">
    <property type="entry name" value="GreA_GreB"/>
    <property type="match status" value="1"/>
</dbReference>
<dbReference type="SUPFAM" id="SSF46557">
    <property type="entry name" value="GreA transcript cleavage protein, N-terminal domain"/>
    <property type="match status" value="1"/>
</dbReference>
<accession>A0A2H0WRK9</accession>
<dbReference type="EMBL" id="PEZH01000010">
    <property type="protein sequence ID" value="PIS15312.1"/>
    <property type="molecule type" value="Genomic_DNA"/>
</dbReference>
<evidence type="ECO:0000256" key="2">
    <source>
        <dbReference type="ARBA" id="ARBA00013729"/>
    </source>
</evidence>
<evidence type="ECO:0000256" key="7">
    <source>
        <dbReference type="ARBA" id="ARBA00030776"/>
    </source>
</evidence>
<keyword evidence="4 8" id="KW-0238">DNA-binding</keyword>
<reference evidence="12" key="1">
    <citation type="submission" date="2017-09" db="EMBL/GenBank/DDBJ databases">
        <title>Depth-based differentiation of microbial function through sediment-hosted aquifers and enrichment of novel symbionts in the deep terrestrial subsurface.</title>
        <authorList>
            <person name="Probst A.J."/>
            <person name="Ladd B."/>
            <person name="Jarett J.K."/>
            <person name="Geller-Mcgrath D.E."/>
            <person name="Sieber C.M.K."/>
            <person name="Emerson J.B."/>
            <person name="Anantharaman K."/>
            <person name="Thomas B.C."/>
            <person name="Malmstrom R."/>
            <person name="Stieglmeier M."/>
            <person name="Klingl A."/>
            <person name="Woyke T."/>
            <person name="Ryan C.M."/>
            <person name="Banfield J.F."/>
        </authorList>
    </citation>
    <scope>NUCLEOTIDE SEQUENCE [LARGE SCALE GENOMIC DNA]</scope>
</reference>
<sequence length="161" mass="18469">MIMNAKNFDNQVRLITKEGFENLRKKLLKLEDKRPYLVDRLEHARSMGDLAENSEYHSAKEDLEFLDRQIDESREAITHLRVAQNRNDHSRVLLGCRVKVVADDGKQIVFMIVGDYESDPLKGKISYSSPLGKALFEKRVGDKAMVKTPNGIVHYKILAIN</sequence>
<dbReference type="Proteomes" id="UP000231282">
    <property type="component" value="Unassembled WGS sequence"/>
</dbReference>
<dbReference type="InterPro" id="IPR028624">
    <property type="entry name" value="Tscrpt_elong_fac_GreA/B"/>
</dbReference>
<keyword evidence="11" id="KW-0251">Elongation factor</keyword>
<evidence type="ECO:0000313" key="12">
    <source>
        <dbReference type="Proteomes" id="UP000231282"/>
    </source>
</evidence>
<proteinExistence type="inferred from homology"/>
<evidence type="ECO:0000256" key="3">
    <source>
        <dbReference type="ARBA" id="ARBA00023015"/>
    </source>
</evidence>
<dbReference type="InterPro" id="IPR036805">
    <property type="entry name" value="Tscrpt_elong_fac_GreA/B_N_sf"/>
</dbReference>
<dbReference type="PANTHER" id="PTHR30437">
    <property type="entry name" value="TRANSCRIPTION ELONGATION FACTOR GREA"/>
    <property type="match status" value="1"/>
</dbReference>
<keyword evidence="11" id="KW-0648">Protein biosynthesis</keyword>
<feature type="domain" description="Transcription elongation factor GreA/GreB C-terminal" evidence="9">
    <location>
        <begin position="89"/>
        <end position="161"/>
    </location>
</feature>
<gene>
    <name evidence="8" type="primary">greA</name>
    <name evidence="11" type="ORF">COT63_00520</name>
</gene>
<name>A0A2H0WRK9_9BACT</name>
<dbReference type="Gene3D" id="3.10.50.30">
    <property type="entry name" value="Transcription elongation factor, GreA/GreB, C-terminal domain"/>
    <property type="match status" value="1"/>
</dbReference>
<dbReference type="PANTHER" id="PTHR30437:SF4">
    <property type="entry name" value="TRANSCRIPTION ELONGATION FACTOR GREA"/>
    <property type="match status" value="1"/>
</dbReference>
<keyword evidence="3 8" id="KW-0805">Transcription regulation</keyword>
<evidence type="ECO:0000256" key="8">
    <source>
        <dbReference type="HAMAP-Rule" id="MF_00105"/>
    </source>
</evidence>
<dbReference type="HAMAP" id="MF_00105">
    <property type="entry name" value="GreA_GreB"/>
    <property type="match status" value="1"/>
</dbReference>
<evidence type="ECO:0000256" key="5">
    <source>
        <dbReference type="ARBA" id="ARBA00023163"/>
    </source>
</evidence>
<dbReference type="GO" id="GO:0003746">
    <property type="term" value="F:translation elongation factor activity"/>
    <property type="evidence" value="ECO:0007669"/>
    <property type="project" value="UniProtKB-KW"/>
</dbReference>